<evidence type="ECO:0000313" key="7">
    <source>
        <dbReference type="Proteomes" id="UP000649753"/>
    </source>
</evidence>
<dbReference type="InterPro" id="IPR037923">
    <property type="entry name" value="HTH-like"/>
</dbReference>
<dbReference type="PROSITE" id="PS01124">
    <property type="entry name" value="HTH_ARAC_FAMILY_2"/>
    <property type="match status" value="1"/>
</dbReference>
<proteinExistence type="predicted"/>
<name>A0A927MDF3_9ACTN</name>
<keyword evidence="3" id="KW-0010">Activator</keyword>
<evidence type="ECO:0000313" key="6">
    <source>
        <dbReference type="EMBL" id="MBE1489698.1"/>
    </source>
</evidence>
<keyword evidence="1" id="KW-0805">Transcription regulation</keyword>
<dbReference type="SUPFAM" id="SSF46689">
    <property type="entry name" value="Homeodomain-like"/>
    <property type="match status" value="1"/>
</dbReference>
<dbReference type="InterPro" id="IPR009057">
    <property type="entry name" value="Homeodomain-like_sf"/>
</dbReference>
<dbReference type="RefSeq" id="WP_192769123.1">
    <property type="nucleotide sequence ID" value="NZ_JADBEB010000001.1"/>
</dbReference>
<dbReference type="EMBL" id="JADBEB010000001">
    <property type="protein sequence ID" value="MBE1489698.1"/>
    <property type="molecule type" value="Genomic_DNA"/>
</dbReference>
<dbReference type="PROSITE" id="PS00041">
    <property type="entry name" value="HTH_ARAC_FAMILY_1"/>
    <property type="match status" value="1"/>
</dbReference>
<evidence type="ECO:0000259" key="5">
    <source>
        <dbReference type="PROSITE" id="PS01124"/>
    </source>
</evidence>
<dbReference type="InterPro" id="IPR018060">
    <property type="entry name" value="HTH_AraC"/>
</dbReference>
<dbReference type="PANTHER" id="PTHR46796">
    <property type="entry name" value="HTH-TYPE TRANSCRIPTIONAL ACTIVATOR RHAS-RELATED"/>
    <property type="match status" value="1"/>
</dbReference>
<dbReference type="SUPFAM" id="SSF51215">
    <property type="entry name" value="Regulatory protein AraC"/>
    <property type="match status" value="1"/>
</dbReference>
<organism evidence="6 7">
    <name type="scientific">Plantactinospora soyae</name>
    <dbReference type="NCBI Taxonomy" id="1544732"/>
    <lineage>
        <taxon>Bacteria</taxon>
        <taxon>Bacillati</taxon>
        <taxon>Actinomycetota</taxon>
        <taxon>Actinomycetes</taxon>
        <taxon>Micromonosporales</taxon>
        <taxon>Micromonosporaceae</taxon>
        <taxon>Plantactinospora</taxon>
    </lineage>
</organism>
<evidence type="ECO:0000256" key="4">
    <source>
        <dbReference type="ARBA" id="ARBA00023163"/>
    </source>
</evidence>
<comment type="caution">
    <text evidence="6">The sequence shown here is derived from an EMBL/GenBank/DDBJ whole genome shotgun (WGS) entry which is preliminary data.</text>
</comment>
<gene>
    <name evidence="6" type="ORF">H4W31_005336</name>
</gene>
<dbReference type="InterPro" id="IPR018062">
    <property type="entry name" value="HTH_AraC-typ_CS"/>
</dbReference>
<dbReference type="Proteomes" id="UP000649753">
    <property type="component" value="Unassembled WGS sequence"/>
</dbReference>
<sequence>MTSPPVRVRIRNGPAVAHYPPGATLGPRVLPCFEFVWMLAGRASWQYSEAGGDPSAAHEHILTPGMLLLSRPGLRERYAWDLDQACVHAYVTFYLDESGSLGAPARWPLIRPLSAADPLPALCRYLLWLGGTEVEGAPARTPEVLGWLLDLFVNGPVADAAEAALPEHLVRLADHLRATWRGGPALALRLDEMASAARVSPGHLARIFRQRFGLGPVGAVELIRLARAAILLERSNLSVGAISEACGFINPFHFSRRFRAAYGTSPRGYRTIRPLDPLDPVRRAGLLALAQRLLVEDL</sequence>
<dbReference type="InterPro" id="IPR050204">
    <property type="entry name" value="AraC_XylS_family_regulators"/>
</dbReference>
<accession>A0A927MDF3</accession>
<evidence type="ECO:0000256" key="2">
    <source>
        <dbReference type="ARBA" id="ARBA00023125"/>
    </source>
</evidence>
<evidence type="ECO:0000256" key="1">
    <source>
        <dbReference type="ARBA" id="ARBA00023015"/>
    </source>
</evidence>
<dbReference type="AlphaFoldDB" id="A0A927MDF3"/>
<keyword evidence="2 6" id="KW-0238">DNA-binding</keyword>
<dbReference type="Pfam" id="PF12833">
    <property type="entry name" value="HTH_18"/>
    <property type="match status" value="1"/>
</dbReference>
<keyword evidence="7" id="KW-1185">Reference proteome</keyword>
<keyword evidence="4" id="KW-0804">Transcription</keyword>
<feature type="domain" description="HTH araC/xylS-type" evidence="5">
    <location>
        <begin position="170"/>
        <end position="272"/>
    </location>
</feature>
<dbReference type="SMART" id="SM00342">
    <property type="entry name" value="HTH_ARAC"/>
    <property type="match status" value="1"/>
</dbReference>
<evidence type="ECO:0000256" key="3">
    <source>
        <dbReference type="ARBA" id="ARBA00023159"/>
    </source>
</evidence>
<dbReference type="Gene3D" id="1.10.10.60">
    <property type="entry name" value="Homeodomain-like"/>
    <property type="match status" value="2"/>
</dbReference>
<dbReference type="GO" id="GO:0043565">
    <property type="term" value="F:sequence-specific DNA binding"/>
    <property type="evidence" value="ECO:0007669"/>
    <property type="project" value="InterPro"/>
</dbReference>
<reference evidence="6" key="1">
    <citation type="submission" date="2020-10" db="EMBL/GenBank/DDBJ databases">
        <title>Sequencing the genomes of 1000 actinobacteria strains.</title>
        <authorList>
            <person name="Klenk H.-P."/>
        </authorList>
    </citation>
    <scope>NUCLEOTIDE SEQUENCE</scope>
    <source>
        <strain evidence="6">DSM 46832</strain>
    </source>
</reference>
<dbReference type="GO" id="GO:0003700">
    <property type="term" value="F:DNA-binding transcription factor activity"/>
    <property type="evidence" value="ECO:0007669"/>
    <property type="project" value="InterPro"/>
</dbReference>
<protein>
    <submittedName>
        <fullName evidence="6">AraC-like DNA-binding protein</fullName>
    </submittedName>
</protein>